<evidence type="ECO:0000313" key="4">
    <source>
        <dbReference type="Proteomes" id="UP001501447"/>
    </source>
</evidence>
<feature type="transmembrane region" description="Helical" evidence="2">
    <location>
        <begin position="50"/>
        <end position="69"/>
    </location>
</feature>
<comment type="caution">
    <text evidence="3">The sequence shown here is derived from an EMBL/GenBank/DDBJ whole genome shotgun (WGS) entry which is preliminary data.</text>
</comment>
<evidence type="ECO:0000256" key="2">
    <source>
        <dbReference type="SAM" id="Phobius"/>
    </source>
</evidence>
<feature type="transmembrane region" description="Helical" evidence="2">
    <location>
        <begin position="177"/>
        <end position="194"/>
    </location>
</feature>
<dbReference type="RefSeq" id="WP_344564218.1">
    <property type="nucleotide sequence ID" value="NZ_BAAARJ010000005.1"/>
</dbReference>
<feature type="transmembrane region" description="Helical" evidence="2">
    <location>
        <begin position="6"/>
        <end position="30"/>
    </location>
</feature>
<keyword evidence="2" id="KW-0812">Transmembrane</keyword>
<name>A0ABP6C7H1_9ACTN</name>
<evidence type="ECO:0000313" key="3">
    <source>
        <dbReference type="EMBL" id="GAA2606179.1"/>
    </source>
</evidence>
<evidence type="ECO:0000256" key="1">
    <source>
        <dbReference type="SAM" id="MobiDB-lite"/>
    </source>
</evidence>
<sequence>MEKYIWAAAVGAEAAYVLSVLLGESISLLLHRRVTNFERRLHELPDERYFSGFMTPLLGSLAGGLAGGYTVSQIGEGGRSALTGAMFTALIIVILVRHQYQEVTGRRPRPVARARWRGRAAEIARVLSEQPMPVGRARASLRERAEELGKLGTRVADRANARTWRGALFALPRRQQSLLVASIALPVALAIWPASQGVSVSSLPAYAGLLALSPVAVAAHTLRWWRTRRALIELGHELSGRSRSLMQQIERTTPPRPRPLRIRTTSSPLQTGRRARR</sequence>
<dbReference type="EMBL" id="BAAARJ010000005">
    <property type="protein sequence ID" value="GAA2606179.1"/>
    <property type="molecule type" value="Genomic_DNA"/>
</dbReference>
<accession>A0ABP6C7H1</accession>
<evidence type="ECO:0008006" key="5">
    <source>
        <dbReference type="Google" id="ProtNLM"/>
    </source>
</evidence>
<keyword evidence="2" id="KW-0472">Membrane</keyword>
<reference evidence="4" key="1">
    <citation type="journal article" date="2019" name="Int. J. Syst. Evol. Microbiol.">
        <title>The Global Catalogue of Microorganisms (GCM) 10K type strain sequencing project: providing services to taxonomists for standard genome sequencing and annotation.</title>
        <authorList>
            <consortium name="The Broad Institute Genomics Platform"/>
            <consortium name="The Broad Institute Genome Sequencing Center for Infectious Disease"/>
            <person name="Wu L."/>
            <person name="Ma J."/>
        </authorList>
    </citation>
    <scope>NUCLEOTIDE SEQUENCE [LARGE SCALE GENOMIC DNA]</scope>
    <source>
        <strain evidence="4">JCM 16373</strain>
    </source>
</reference>
<feature type="transmembrane region" description="Helical" evidence="2">
    <location>
        <begin position="206"/>
        <end position="225"/>
    </location>
</feature>
<organism evidence="3 4">
    <name type="scientific">Streptomyces axinellae</name>
    <dbReference type="NCBI Taxonomy" id="552788"/>
    <lineage>
        <taxon>Bacteria</taxon>
        <taxon>Bacillati</taxon>
        <taxon>Actinomycetota</taxon>
        <taxon>Actinomycetes</taxon>
        <taxon>Kitasatosporales</taxon>
        <taxon>Streptomycetaceae</taxon>
        <taxon>Streptomyces</taxon>
    </lineage>
</organism>
<gene>
    <name evidence="3" type="ORF">GCM10009863_19580</name>
</gene>
<protein>
    <recommendedName>
        <fullName evidence="5">Integral membrane protein</fullName>
    </recommendedName>
</protein>
<feature type="transmembrane region" description="Helical" evidence="2">
    <location>
        <begin position="81"/>
        <end position="100"/>
    </location>
</feature>
<keyword evidence="2" id="KW-1133">Transmembrane helix</keyword>
<dbReference type="Proteomes" id="UP001501447">
    <property type="component" value="Unassembled WGS sequence"/>
</dbReference>
<keyword evidence="4" id="KW-1185">Reference proteome</keyword>
<proteinExistence type="predicted"/>
<feature type="region of interest" description="Disordered" evidence="1">
    <location>
        <begin position="243"/>
        <end position="277"/>
    </location>
</feature>